<feature type="region of interest" description="Disordered" evidence="1">
    <location>
        <begin position="1"/>
        <end position="30"/>
    </location>
</feature>
<dbReference type="EMBL" id="GAIX01012842">
    <property type="protein sequence ID" value="JAA79718.1"/>
    <property type="molecule type" value="Transcribed_RNA"/>
</dbReference>
<evidence type="ECO:0000313" key="2">
    <source>
        <dbReference type="EMBL" id="JAA79718.1"/>
    </source>
</evidence>
<reference evidence="2" key="2">
    <citation type="submission" date="2013-05" db="EMBL/GenBank/DDBJ databases">
        <authorList>
            <person name="Carter J.-M."/>
            <person name="Baker S.C."/>
            <person name="Pink R."/>
            <person name="Carter D.R.F."/>
            <person name="Collins A."/>
            <person name="Tomlin J."/>
            <person name="Gibbs M."/>
            <person name="Breuker C.J."/>
        </authorList>
    </citation>
    <scope>NUCLEOTIDE SEQUENCE</scope>
    <source>
        <tissue evidence="2">Ovary</tissue>
    </source>
</reference>
<feature type="compositionally biased region" description="Basic residues" evidence="1">
    <location>
        <begin position="84"/>
        <end position="95"/>
    </location>
</feature>
<evidence type="ECO:0000256" key="1">
    <source>
        <dbReference type="SAM" id="MobiDB-lite"/>
    </source>
</evidence>
<feature type="compositionally biased region" description="Low complexity" evidence="1">
    <location>
        <begin position="114"/>
        <end position="137"/>
    </location>
</feature>
<dbReference type="AlphaFoldDB" id="S4NVR9"/>
<organism evidence="2">
    <name type="scientific">Pararge aegeria</name>
    <name type="common">speckled wood butterfly</name>
    <dbReference type="NCBI Taxonomy" id="116150"/>
    <lineage>
        <taxon>Eukaryota</taxon>
        <taxon>Metazoa</taxon>
        <taxon>Ecdysozoa</taxon>
        <taxon>Arthropoda</taxon>
        <taxon>Hexapoda</taxon>
        <taxon>Insecta</taxon>
        <taxon>Pterygota</taxon>
        <taxon>Neoptera</taxon>
        <taxon>Endopterygota</taxon>
        <taxon>Lepidoptera</taxon>
        <taxon>Glossata</taxon>
        <taxon>Ditrysia</taxon>
        <taxon>Papilionoidea</taxon>
        <taxon>Nymphalidae</taxon>
        <taxon>Satyrinae</taxon>
        <taxon>Satyrini</taxon>
        <taxon>Parargina</taxon>
        <taxon>Pararge</taxon>
    </lineage>
</organism>
<feature type="compositionally biased region" description="Low complexity" evidence="1">
    <location>
        <begin position="1"/>
        <end position="13"/>
    </location>
</feature>
<reference evidence="2" key="1">
    <citation type="journal article" date="2013" name="BMC Genomics">
        <title>Unscrambling butterfly oogenesis.</title>
        <authorList>
            <person name="Carter J.M."/>
            <person name="Baker S.C."/>
            <person name="Pink R."/>
            <person name="Carter D.R."/>
            <person name="Collins A."/>
            <person name="Tomlin J."/>
            <person name="Gibbs M."/>
            <person name="Breuker C.J."/>
        </authorList>
    </citation>
    <scope>NUCLEOTIDE SEQUENCE</scope>
    <source>
        <tissue evidence="2">Ovary</tissue>
    </source>
</reference>
<feature type="region of interest" description="Disordered" evidence="1">
    <location>
        <begin position="65"/>
        <end position="145"/>
    </location>
</feature>
<name>S4NVR9_9NEOP</name>
<protein>
    <submittedName>
        <fullName evidence="2">Uncharacterized protein</fullName>
    </submittedName>
</protein>
<sequence>MYFVASESSAVESDVPLEDQLSSGNNSAIGGIRDDRMRAARPLCIQHATGQVQVEHSIFIVGAGNGAEVESAAPKRTKMDVKKPRPKTARPRRQNRVSPVPETGSPLEPWATASLSRLSRMIRSSSSSSLSVSSRNSAETSPRRY</sequence>
<accession>S4NVR9</accession>
<proteinExistence type="predicted"/>